<dbReference type="OrthoDB" id="5976022at2759"/>
<proteinExistence type="predicted"/>
<dbReference type="PANTHER" id="PTHR46546">
    <property type="entry name" value="SHEWANELLA-LIKE PROTEIN PHOSPHATASE 1"/>
    <property type="match status" value="1"/>
</dbReference>
<evidence type="ECO:0000313" key="4">
    <source>
        <dbReference type="EMBL" id="OCB90068.1"/>
    </source>
</evidence>
<comment type="caution">
    <text evidence="4">The sequence shown here is derived from an EMBL/GenBank/DDBJ whole genome shotgun (WGS) entry which is preliminary data.</text>
</comment>
<dbReference type="GO" id="GO:0016787">
    <property type="term" value="F:hydrolase activity"/>
    <property type="evidence" value="ECO:0007669"/>
    <property type="project" value="InterPro"/>
</dbReference>
<organism evidence="4 5">
    <name type="scientific">Sanghuangporus baumii</name>
    <name type="common">Phellinus baumii</name>
    <dbReference type="NCBI Taxonomy" id="108892"/>
    <lineage>
        <taxon>Eukaryota</taxon>
        <taxon>Fungi</taxon>
        <taxon>Dikarya</taxon>
        <taxon>Basidiomycota</taxon>
        <taxon>Agaricomycotina</taxon>
        <taxon>Agaricomycetes</taxon>
        <taxon>Hymenochaetales</taxon>
        <taxon>Hymenochaetaceae</taxon>
        <taxon>Sanghuangporus</taxon>
    </lineage>
</organism>
<feature type="chain" id="PRO_5040174555" evidence="2">
    <location>
        <begin position="30"/>
        <end position="400"/>
    </location>
</feature>
<reference evidence="4" key="1">
    <citation type="submission" date="2016-06" db="EMBL/GenBank/DDBJ databases">
        <title>Draft Genome sequence of the fungus Inonotus baumii.</title>
        <authorList>
            <person name="Zhu H."/>
            <person name="Lin W."/>
        </authorList>
    </citation>
    <scope>NUCLEOTIDE SEQUENCE</scope>
    <source>
        <strain evidence="4">821</strain>
    </source>
</reference>
<feature type="compositionally biased region" description="Pro residues" evidence="1">
    <location>
        <begin position="251"/>
        <end position="260"/>
    </location>
</feature>
<feature type="signal peptide" evidence="2">
    <location>
        <begin position="1"/>
        <end position="29"/>
    </location>
</feature>
<dbReference type="Gene3D" id="3.60.21.10">
    <property type="match status" value="2"/>
</dbReference>
<keyword evidence="5" id="KW-1185">Reference proteome</keyword>
<dbReference type="AlphaFoldDB" id="A0A9Q5I1Q9"/>
<feature type="domain" description="Calcineurin-like phosphoesterase" evidence="3">
    <location>
        <begin position="71"/>
        <end position="127"/>
    </location>
</feature>
<name>A0A9Q5I1Q9_SANBA</name>
<sequence length="400" mass="44089">MPRIRLSRFLPAVLLLAAVFVAFRQSTFGAPIRHSPTPTDEELQYEVQNDDVAAQNVFSAESVPEAQYKRRIVAVGDLHGDYPNALRVLQMADVVDEEGNWSGKVDLFVQTGDIIDRQATLLIADWRYVEAKEIATFGSVAARQKMLQTGRIGRAWTANYSITSRVALYPPLGPDSPFPSSASYDPSLGHSSIDFESSLDFGEEQLDDPLGTAYLSFVHGGLSPSFAHLSPYPSAINELGATLLRRLQTRPFPPPHPPHPYAGLPHDASEEEKSLYEEEGPLWYRGWALQPEHVVCPEVGKILRKTGVRRLIMGHTPNFTAITSRCNGKVIIIDTGISHAYGGVLSALSIQYTLTPPSTAVDSNPGSGTNRQWKEREIVTAIYPERQEVLVVEERTVLGS</sequence>
<gene>
    <name evidence="4" type="ORF">A7U60_g2732</name>
</gene>
<dbReference type="SUPFAM" id="SSF56300">
    <property type="entry name" value="Metallo-dependent phosphatases"/>
    <property type="match status" value="2"/>
</dbReference>
<dbReference type="PANTHER" id="PTHR46546:SF4">
    <property type="entry name" value="SHEWANELLA-LIKE PROTEIN PHOSPHATASE 1"/>
    <property type="match status" value="1"/>
</dbReference>
<dbReference type="EMBL" id="LNZH02000142">
    <property type="protein sequence ID" value="OCB90068.1"/>
    <property type="molecule type" value="Genomic_DNA"/>
</dbReference>
<accession>A0A9Q5I1Q9</accession>
<dbReference type="InterPro" id="IPR004843">
    <property type="entry name" value="Calcineurin-like_PHP"/>
</dbReference>
<dbReference type="Proteomes" id="UP000757232">
    <property type="component" value="Unassembled WGS sequence"/>
</dbReference>
<keyword evidence="2" id="KW-0732">Signal</keyword>
<dbReference type="InterPro" id="IPR029052">
    <property type="entry name" value="Metallo-depent_PP-like"/>
</dbReference>
<dbReference type="Pfam" id="PF00149">
    <property type="entry name" value="Metallophos"/>
    <property type="match status" value="1"/>
</dbReference>
<protein>
    <submittedName>
        <fullName evidence="4">Metallo-dependent phosphatase</fullName>
    </submittedName>
</protein>
<evidence type="ECO:0000256" key="1">
    <source>
        <dbReference type="SAM" id="MobiDB-lite"/>
    </source>
</evidence>
<evidence type="ECO:0000313" key="5">
    <source>
        <dbReference type="Proteomes" id="UP000757232"/>
    </source>
</evidence>
<evidence type="ECO:0000256" key="2">
    <source>
        <dbReference type="SAM" id="SignalP"/>
    </source>
</evidence>
<evidence type="ECO:0000259" key="3">
    <source>
        <dbReference type="Pfam" id="PF00149"/>
    </source>
</evidence>
<feature type="region of interest" description="Disordered" evidence="1">
    <location>
        <begin position="251"/>
        <end position="271"/>
    </location>
</feature>